<evidence type="ECO:0000256" key="1">
    <source>
        <dbReference type="SAM" id="MobiDB-lite"/>
    </source>
</evidence>
<dbReference type="EMBL" id="JAUFPU010000023">
    <property type="protein sequence ID" value="MDN3579185.1"/>
    <property type="molecule type" value="Genomic_DNA"/>
</dbReference>
<organism evidence="3 4">
    <name type="scientific">Chitinimonas viridis</name>
    <dbReference type="NCBI Taxonomy" id="664880"/>
    <lineage>
        <taxon>Bacteria</taxon>
        <taxon>Pseudomonadati</taxon>
        <taxon>Pseudomonadota</taxon>
        <taxon>Betaproteobacteria</taxon>
        <taxon>Neisseriales</taxon>
        <taxon>Chitinibacteraceae</taxon>
        <taxon>Chitinimonas</taxon>
    </lineage>
</organism>
<name>A0ABT8BBQ2_9NEIS</name>
<gene>
    <name evidence="3" type="ORF">QWZ03_20660</name>
</gene>
<reference evidence="3" key="1">
    <citation type="journal article" date="2014" name="Int. J. Syst. Evol. Microbiol.">
        <title>Complete genome of a new Firmicutes species belonging to the dominant human colonic microbiota ('Ruminococcus bicirculans') reveals two chromosomes and a selective capacity to utilize plant glucans.</title>
        <authorList>
            <consortium name="NISC Comparative Sequencing Program"/>
            <person name="Wegmann U."/>
            <person name="Louis P."/>
            <person name="Goesmann A."/>
            <person name="Henrissat B."/>
            <person name="Duncan S.H."/>
            <person name="Flint H.J."/>
        </authorList>
    </citation>
    <scope>NUCLEOTIDE SEQUENCE</scope>
    <source>
        <strain evidence="3">CECT 7703</strain>
    </source>
</reference>
<evidence type="ECO:0000313" key="4">
    <source>
        <dbReference type="Proteomes" id="UP001180081"/>
    </source>
</evidence>
<keyword evidence="2" id="KW-0732">Signal</keyword>
<evidence type="ECO:0000313" key="3">
    <source>
        <dbReference type="EMBL" id="MDN3579185.1"/>
    </source>
</evidence>
<dbReference type="InterPro" id="IPR010352">
    <property type="entry name" value="DUF945"/>
</dbReference>
<dbReference type="RefSeq" id="WP_290334496.1">
    <property type="nucleotide sequence ID" value="NZ_JAUFPU010000023.1"/>
</dbReference>
<dbReference type="Proteomes" id="UP001180081">
    <property type="component" value="Unassembled WGS sequence"/>
</dbReference>
<evidence type="ECO:0000256" key="2">
    <source>
        <dbReference type="SAM" id="SignalP"/>
    </source>
</evidence>
<sequence>MIKISRLTSLAAACLLLAQPAYASDQPAVDPAAPPVAEPAAKKTDADMAAEAMREMQESELFQTYMGIVGELSPLVSSELDLETKLERIEKFDFSEPTQQRLKKLFGNARPLHFSKQKLADGDIAVDFKLDPLNYHDEPAASLMNWSGMAGRALVKSDMRRVTMAASSDTLDMDNKELTLKATGLTMASSQVQGPLDLWFGNGEAKVEQVTVTPKRLPMTVQLQSLRYGFDIQAKGTTAVIGYTGSIKAIKWGEDSVEDANLAVRISGLQLEALAAMNKDAKVLAAQKQAPDAQLNATLSMVMKHGMAMVKQGVVLDVDDISARYHGHKAQIKGQVKLAKLTDRDLQNFDRIMKKVQLRFDASVPLGMVRELSRTMMGKQGGEGVDKQQLDEASEQMVRSGIDTLKQNNWARLEGDVLRSTLVMNQGKLLLNGKPLSLSGGKKSAKPKKTAKRAKS</sequence>
<feature type="compositionally biased region" description="Basic residues" evidence="1">
    <location>
        <begin position="443"/>
        <end position="456"/>
    </location>
</feature>
<accession>A0ABT8BBQ2</accession>
<protein>
    <submittedName>
        <fullName evidence="3">DUF945 family protein</fullName>
    </submittedName>
</protein>
<feature type="chain" id="PRO_5047374116" evidence="2">
    <location>
        <begin position="24"/>
        <end position="456"/>
    </location>
</feature>
<feature type="signal peptide" evidence="2">
    <location>
        <begin position="1"/>
        <end position="23"/>
    </location>
</feature>
<keyword evidence="4" id="KW-1185">Reference proteome</keyword>
<comment type="caution">
    <text evidence="3">The sequence shown here is derived from an EMBL/GenBank/DDBJ whole genome shotgun (WGS) entry which is preliminary data.</text>
</comment>
<reference evidence="3" key="2">
    <citation type="submission" date="2023-06" db="EMBL/GenBank/DDBJ databases">
        <authorList>
            <person name="Lucena T."/>
            <person name="Sun Q."/>
        </authorList>
    </citation>
    <scope>NUCLEOTIDE SEQUENCE</scope>
    <source>
        <strain evidence="3">CECT 7703</strain>
    </source>
</reference>
<feature type="region of interest" description="Disordered" evidence="1">
    <location>
        <begin position="432"/>
        <end position="456"/>
    </location>
</feature>
<feature type="compositionally biased region" description="Low complexity" evidence="1">
    <location>
        <begin position="432"/>
        <end position="442"/>
    </location>
</feature>
<dbReference type="Pfam" id="PF06097">
    <property type="entry name" value="DUF945"/>
    <property type="match status" value="1"/>
</dbReference>
<proteinExistence type="predicted"/>